<dbReference type="AlphaFoldDB" id="L9X5X1"/>
<reference evidence="1 2" key="1">
    <citation type="journal article" date="2014" name="PLoS Genet.">
        <title>Phylogenetically driven sequencing of extremely halophilic archaea reveals strategies for static and dynamic osmo-response.</title>
        <authorList>
            <person name="Becker E.A."/>
            <person name="Seitzer P.M."/>
            <person name="Tritt A."/>
            <person name="Larsen D."/>
            <person name="Krusor M."/>
            <person name="Yao A.I."/>
            <person name="Wu D."/>
            <person name="Madern D."/>
            <person name="Eisen J.A."/>
            <person name="Darling A.E."/>
            <person name="Facciotti M.T."/>
        </authorList>
    </citation>
    <scope>NUCLEOTIDE SEQUENCE [LARGE SCALE GENOMIC DNA]</scope>
    <source>
        <strain evidence="1 2">DSM 10524</strain>
    </source>
</reference>
<evidence type="ECO:0000313" key="1">
    <source>
        <dbReference type="EMBL" id="ELY55983.1"/>
    </source>
</evidence>
<name>L9X5X1_9EURY</name>
<keyword evidence="2" id="KW-1185">Reference proteome</keyword>
<organism evidence="1 2">
    <name type="scientific">Natronococcus amylolyticus DSM 10524</name>
    <dbReference type="NCBI Taxonomy" id="1227497"/>
    <lineage>
        <taxon>Archaea</taxon>
        <taxon>Methanobacteriati</taxon>
        <taxon>Methanobacteriota</taxon>
        <taxon>Stenosarchaea group</taxon>
        <taxon>Halobacteria</taxon>
        <taxon>Halobacteriales</taxon>
        <taxon>Natrialbaceae</taxon>
        <taxon>Natronococcus</taxon>
    </lineage>
</organism>
<evidence type="ECO:0000313" key="2">
    <source>
        <dbReference type="Proteomes" id="UP000011688"/>
    </source>
</evidence>
<dbReference type="EMBL" id="AOIB01000028">
    <property type="protein sequence ID" value="ELY55983.1"/>
    <property type="molecule type" value="Genomic_DNA"/>
</dbReference>
<protein>
    <submittedName>
        <fullName evidence="1">Uncharacterized protein</fullName>
    </submittedName>
</protein>
<accession>L9X5X1</accession>
<sequence length="83" mass="9568">MELINNEFWFGVLVSGKKPITNVLANTCVPHTVLWTVPFRWRIMAATRLAHCDRAYSFVACSSFYRPNVIYFDASYRNGCMAQ</sequence>
<comment type="caution">
    <text evidence="1">The sequence shown here is derived from an EMBL/GenBank/DDBJ whole genome shotgun (WGS) entry which is preliminary data.</text>
</comment>
<gene>
    <name evidence="1" type="ORF">C491_13567</name>
</gene>
<proteinExistence type="predicted"/>
<dbReference type="Proteomes" id="UP000011688">
    <property type="component" value="Unassembled WGS sequence"/>
</dbReference>